<organism evidence="3">
    <name type="scientific">Anisakis simplex</name>
    <name type="common">Herring worm</name>
    <dbReference type="NCBI Taxonomy" id="6269"/>
    <lineage>
        <taxon>Eukaryota</taxon>
        <taxon>Metazoa</taxon>
        <taxon>Ecdysozoa</taxon>
        <taxon>Nematoda</taxon>
        <taxon>Chromadorea</taxon>
        <taxon>Rhabditida</taxon>
        <taxon>Spirurina</taxon>
        <taxon>Ascaridomorpha</taxon>
        <taxon>Ascaridoidea</taxon>
        <taxon>Anisakidae</taxon>
        <taxon>Anisakis</taxon>
        <taxon>Anisakis simplex complex</taxon>
    </lineage>
</organism>
<gene>
    <name evidence="1" type="ORF">ASIM_LOCUS10656</name>
</gene>
<dbReference type="InterPro" id="IPR002591">
    <property type="entry name" value="Phosphodiest/P_Trfase"/>
</dbReference>
<dbReference type="WBParaSite" id="ASIM_0001109801-mRNA-1">
    <property type="protein sequence ID" value="ASIM_0001109801-mRNA-1"/>
    <property type="gene ID" value="ASIM_0001109801"/>
</dbReference>
<dbReference type="Gene3D" id="3.40.720.10">
    <property type="entry name" value="Alkaline Phosphatase, subunit A"/>
    <property type="match status" value="1"/>
</dbReference>
<proteinExistence type="predicted"/>
<sequence>MDSPALQFYFLVTFTSVKFASEVTPAMRELLTLWRLQTANMQNVFDFGTSEMYGTINRSHLLLFIVLKYLCTFVVSLNRNPLLLLISLDGFRNDLLNSSTVPNIWQFAQQGLLFLFHSSIRFSQFIITTKIHIEYLTYTAPNHVSIATGRLEEFHGIVANQFYDPSSDEYYDIFNSTSTEGIVNASLNEHFYNGEPIWLSNERADQSSRFSAAIYWPAGDAFWPSEPHQPTIFKTWNGHKNLSGWMQDFDEIIALFTRSKDPVNFAAWYLSEPDQTLHSHGFYNGELKKKLSELDSLIRYVVETVEQNEELTDRLNIILTADHGHAEITSPRNVFCISSFVNITKDMKVGDNMLYINDQNLRKEVYEKLKKAIEYGNYKVNIYYKEDFPSRYGYKKSPRVGDIILEPHIGSAILTDCPPELFDLIAHNITKFNKSTHGMDPDKEEMRAILVMKGPAFAEKLQVQTIANNIDLYALMCHVLRIKESPNNGSLSNLRMALQSQSPIQAQPLMSSSSSSRFLSQSAILQPIVFSTVSSFISTTFCFSLHSNDLFSVLHFIHDSLCANIFTDCILPDTLLFEWLLWMQPAKQSA</sequence>
<dbReference type="Gene3D" id="3.30.1360.180">
    <property type="match status" value="1"/>
</dbReference>
<dbReference type="GO" id="GO:0016787">
    <property type="term" value="F:hydrolase activity"/>
    <property type="evidence" value="ECO:0007669"/>
    <property type="project" value="UniProtKB-ARBA"/>
</dbReference>
<protein>
    <submittedName>
        <fullName evidence="3">Bis(5'-adenosyl)-triphosphatase</fullName>
    </submittedName>
</protein>
<reference evidence="1 2" key="2">
    <citation type="submission" date="2018-11" db="EMBL/GenBank/DDBJ databases">
        <authorList>
            <consortium name="Pathogen Informatics"/>
        </authorList>
    </citation>
    <scope>NUCLEOTIDE SEQUENCE [LARGE SCALE GENOMIC DNA]</scope>
</reference>
<evidence type="ECO:0000313" key="1">
    <source>
        <dbReference type="EMBL" id="VDK43400.1"/>
    </source>
</evidence>
<dbReference type="CDD" id="cd16018">
    <property type="entry name" value="Enpp"/>
    <property type="match status" value="1"/>
</dbReference>
<dbReference type="Pfam" id="PF01663">
    <property type="entry name" value="Phosphodiest"/>
    <property type="match status" value="1"/>
</dbReference>
<dbReference type="SUPFAM" id="SSF53649">
    <property type="entry name" value="Alkaline phosphatase-like"/>
    <property type="match status" value="1"/>
</dbReference>
<dbReference type="EMBL" id="UYRR01031010">
    <property type="protein sequence ID" value="VDK43400.1"/>
    <property type="molecule type" value="Genomic_DNA"/>
</dbReference>
<dbReference type="Proteomes" id="UP000267096">
    <property type="component" value="Unassembled WGS sequence"/>
</dbReference>
<dbReference type="PANTHER" id="PTHR10151:SF120">
    <property type="entry name" value="BIS(5'-ADENOSYL)-TRIPHOSPHATASE"/>
    <property type="match status" value="1"/>
</dbReference>
<dbReference type="PANTHER" id="PTHR10151">
    <property type="entry name" value="ECTONUCLEOTIDE PYROPHOSPHATASE/PHOSPHODIESTERASE"/>
    <property type="match status" value="1"/>
</dbReference>
<reference evidence="3" key="1">
    <citation type="submission" date="2017-02" db="UniProtKB">
        <authorList>
            <consortium name="WormBaseParasite"/>
        </authorList>
    </citation>
    <scope>IDENTIFICATION</scope>
</reference>
<accession>A0A0M3JSX0</accession>
<dbReference type="OrthoDB" id="415411at2759"/>
<name>A0A0M3JSX0_ANISI</name>
<dbReference type="AlphaFoldDB" id="A0A0M3JSX0"/>
<evidence type="ECO:0000313" key="2">
    <source>
        <dbReference type="Proteomes" id="UP000267096"/>
    </source>
</evidence>
<keyword evidence="2" id="KW-1185">Reference proteome</keyword>
<dbReference type="InterPro" id="IPR017850">
    <property type="entry name" value="Alkaline_phosphatase_core_sf"/>
</dbReference>
<evidence type="ECO:0000313" key="3">
    <source>
        <dbReference type="WBParaSite" id="ASIM_0001109801-mRNA-1"/>
    </source>
</evidence>